<evidence type="ECO:0000313" key="3">
    <source>
        <dbReference type="Proteomes" id="UP000886998"/>
    </source>
</evidence>
<keyword evidence="1" id="KW-1133">Transmembrane helix</keyword>
<evidence type="ECO:0000313" key="2">
    <source>
        <dbReference type="EMBL" id="GFY79489.1"/>
    </source>
</evidence>
<dbReference type="EMBL" id="BMAV01023599">
    <property type="protein sequence ID" value="GFY79489.1"/>
    <property type="molecule type" value="Genomic_DNA"/>
</dbReference>
<protein>
    <submittedName>
        <fullName evidence="2">Uncharacterized protein</fullName>
    </submittedName>
</protein>
<comment type="caution">
    <text evidence="2">The sequence shown here is derived from an EMBL/GenBank/DDBJ whole genome shotgun (WGS) entry which is preliminary data.</text>
</comment>
<evidence type="ECO:0000256" key="1">
    <source>
        <dbReference type="SAM" id="Phobius"/>
    </source>
</evidence>
<dbReference type="OrthoDB" id="6423404at2759"/>
<organism evidence="2 3">
    <name type="scientific">Trichonephila inaurata madagascariensis</name>
    <dbReference type="NCBI Taxonomy" id="2747483"/>
    <lineage>
        <taxon>Eukaryota</taxon>
        <taxon>Metazoa</taxon>
        <taxon>Ecdysozoa</taxon>
        <taxon>Arthropoda</taxon>
        <taxon>Chelicerata</taxon>
        <taxon>Arachnida</taxon>
        <taxon>Araneae</taxon>
        <taxon>Araneomorphae</taxon>
        <taxon>Entelegynae</taxon>
        <taxon>Araneoidea</taxon>
        <taxon>Nephilidae</taxon>
        <taxon>Trichonephila</taxon>
        <taxon>Trichonephila inaurata</taxon>
    </lineage>
</organism>
<keyword evidence="1" id="KW-0472">Membrane</keyword>
<reference evidence="2" key="1">
    <citation type="submission" date="2020-08" db="EMBL/GenBank/DDBJ databases">
        <title>Multicomponent nature underlies the extraordinary mechanical properties of spider dragline silk.</title>
        <authorList>
            <person name="Kono N."/>
            <person name="Nakamura H."/>
            <person name="Mori M."/>
            <person name="Yoshida Y."/>
            <person name="Ohtoshi R."/>
            <person name="Malay A.D."/>
            <person name="Moran D.A.P."/>
            <person name="Tomita M."/>
            <person name="Numata K."/>
            <person name="Arakawa K."/>
        </authorList>
    </citation>
    <scope>NUCLEOTIDE SEQUENCE</scope>
</reference>
<keyword evidence="3" id="KW-1185">Reference proteome</keyword>
<proteinExistence type="predicted"/>
<gene>
    <name evidence="2" type="ORF">TNIN_155471</name>
</gene>
<keyword evidence="1" id="KW-0812">Transmembrane</keyword>
<dbReference type="Proteomes" id="UP000886998">
    <property type="component" value="Unassembled WGS sequence"/>
</dbReference>
<name>A0A8X7CNK2_9ARAC</name>
<sequence length="134" mass="15491">MYLYYPDLASKEGTQGKKDGMHKFGDYAPFMVFSGAMVIATFCASWLPETANRILPNTVSEAENFEKDWKYFRCTGCPRVHAEVSTHRDLIYHIEDENENSGRRLSPRSTWPALYEMKSDTVIFKKKLDKSFCV</sequence>
<accession>A0A8X7CNK2</accession>
<dbReference type="AlphaFoldDB" id="A0A8X7CNK2"/>
<feature type="transmembrane region" description="Helical" evidence="1">
    <location>
        <begin position="27"/>
        <end position="47"/>
    </location>
</feature>